<dbReference type="GO" id="GO:0034040">
    <property type="term" value="F:ATPase-coupled lipid transmembrane transporter activity"/>
    <property type="evidence" value="ECO:0007669"/>
    <property type="project" value="TreeGrafter"/>
</dbReference>
<organism evidence="2">
    <name type="scientific">mine drainage metagenome</name>
    <dbReference type="NCBI Taxonomy" id="410659"/>
    <lineage>
        <taxon>unclassified sequences</taxon>
        <taxon>metagenomes</taxon>
        <taxon>ecological metagenomes</taxon>
    </lineage>
</organism>
<sequence>AAARLAHIHDEIAAMPMGYQSLVGDMGSSLSGGQKQRVLLARALYRRPKFLVLDEATSHLDVAKEREVNALVKRMQLTRLVLAHRPETLASADRVIVLQRGRAESVVLRPQAEDG</sequence>
<dbReference type="Pfam" id="PF00005">
    <property type="entry name" value="ABC_tran"/>
    <property type="match status" value="1"/>
</dbReference>
<dbReference type="InterPro" id="IPR027417">
    <property type="entry name" value="P-loop_NTPase"/>
</dbReference>
<comment type="caution">
    <text evidence="2">The sequence shown here is derived from an EMBL/GenBank/DDBJ whole genome shotgun (WGS) entry which is preliminary data.</text>
</comment>
<feature type="domain" description="ABC transporter" evidence="1">
    <location>
        <begin position="11"/>
        <end position="58"/>
    </location>
</feature>
<proteinExistence type="predicted"/>
<dbReference type="InterPro" id="IPR003439">
    <property type="entry name" value="ABC_transporter-like_ATP-bd"/>
</dbReference>
<dbReference type="EMBL" id="AUZX01006200">
    <property type="protein sequence ID" value="EQD64816.1"/>
    <property type="molecule type" value="Genomic_DNA"/>
</dbReference>
<evidence type="ECO:0000259" key="1">
    <source>
        <dbReference type="Pfam" id="PF00005"/>
    </source>
</evidence>
<dbReference type="GO" id="GO:0016887">
    <property type="term" value="F:ATP hydrolysis activity"/>
    <property type="evidence" value="ECO:0007669"/>
    <property type="project" value="InterPro"/>
</dbReference>
<dbReference type="InterPro" id="IPR039421">
    <property type="entry name" value="Type_1_exporter"/>
</dbReference>
<protein>
    <submittedName>
        <fullName evidence="2">ABC transporter-like domain protein</fullName>
    </submittedName>
</protein>
<dbReference type="SUPFAM" id="SSF52540">
    <property type="entry name" value="P-loop containing nucleoside triphosphate hydrolases"/>
    <property type="match status" value="1"/>
</dbReference>
<gene>
    <name evidence="2" type="ORF">B1A_08695</name>
</gene>
<accession>T1AW19</accession>
<dbReference type="PANTHER" id="PTHR24221:SF606">
    <property type="entry name" value="COLICIN V SECRETION-PROCESSING ATP-BINDING PROTEIN"/>
    <property type="match status" value="1"/>
</dbReference>
<dbReference type="GO" id="GO:0005524">
    <property type="term" value="F:ATP binding"/>
    <property type="evidence" value="ECO:0007669"/>
    <property type="project" value="InterPro"/>
</dbReference>
<feature type="non-terminal residue" evidence="2">
    <location>
        <position position="1"/>
    </location>
</feature>
<reference evidence="2" key="2">
    <citation type="journal article" date="2014" name="ISME J.">
        <title>Microbial stratification in low pH oxic and suboxic macroscopic growths along an acid mine drainage.</title>
        <authorList>
            <person name="Mendez-Garcia C."/>
            <person name="Mesa V."/>
            <person name="Sprenger R.R."/>
            <person name="Richter M."/>
            <person name="Diez M.S."/>
            <person name="Solano J."/>
            <person name="Bargiela R."/>
            <person name="Golyshina O.V."/>
            <person name="Manteca A."/>
            <person name="Ramos J.L."/>
            <person name="Gallego J.R."/>
            <person name="Llorente I."/>
            <person name="Martins Dos Santos V.A."/>
            <person name="Jensen O.N."/>
            <person name="Pelaez A.I."/>
            <person name="Sanchez J."/>
            <person name="Ferrer M."/>
        </authorList>
    </citation>
    <scope>NUCLEOTIDE SEQUENCE</scope>
</reference>
<evidence type="ECO:0000313" key="2">
    <source>
        <dbReference type="EMBL" id="EQD64816.1"/>
    </source>
</evidence>
<dbReference type="PANTHER" id="PTHR24221">
    <property type="entry name" value="ATP-BINDING CASSETTE SUB-FAMILY B"/>
    <property type="match status" value="1"/>
</dbReference>
<dbReference type="AlphaFoldDB" id="T1AW19"/>
<reference evidence="2" key="1">
    <citation type="submission" date="2013-08" db="EMBL/GenBank/DDBJ databases">
        <authorList>
            <person name="Mendez C."/>
            <person name="Richter M."/>
            <person name="Ferrer M."/>
            <person name="Sanchez J."/>
        </authorList>
    </citation>
    <scope>NUCLEOTIDE SEQUENCE</scope>
</reference>
<name>T1AW19_9ZZZZ</name>
<dbReference type="Gene3D" id="3.40.50.300">
    <property type="entry name" value="P-loop containing nucleotide triphosphate hydrolases"/>
    <property type="match status" value="1"/>
</dbReference>